<evidence type="ECO:0000313" key="2">
    <source>
        <dbReference type="EMBL" id="KAF0724115.1"/>
    </source>
</evidence>
<keyword evidence="3" id="KW-1185">Reference proteome</keyword>
<evidence type="ECO:0000256" key="1">
    <source>
        <dbReference type="SAM" id="MobiDB-lite"/>
    </source>
</evidence>
<dbReference type="AlphaFoldDB" id="A0A6G0WA78"/>
<evidence type="ECO:0000313" key="3">
    <source>
        <dbReference type="Proteomes" id="UP000478052"/>
    </source>
</evidence>
<dbReference type="Proteomes" id="UP000478052">
    <property type="component" value="Unassembled WGS sequence"/>
</dbReference>
<feature type="compositionally biased region" description="Basic and acidic residues" evidence="1">
    <location>
        <begin position="78"/>
        <end position="92"/>
    </location>
</feature>
<feature type="region of interest" description="Disordered" evidence="1">
    <location>
        <begin position="73"/>
        <end position="92"/>
    </location>
</feature>
<dbReference type="OrthoDB" id="10612194at2759"/>
<sequence length="92" mass="9671">MRETRDGRLLLELPTSANSGSAAKTITSTISNKLGDTVGKVLQLGVNVDVEVLDLDAAATAAEVLEALRAAISESEDPATKAEREAIHDVRI</sequence>
<comment type="caution">
    <text evidence="2">The sequence shown here is derived from an EMBL/GenBank/DDBJ whole genome shotgun (WGS) entry which is preliminary data.</text>
</comment>
<proteinExistence type="predicted"/>
<gene>
    <name evidence="2" type="ORF">FWK35_00024072</name>
</gene>
<dbReference type="EMBL" id="VUJU01008917">
    <property type="protein sequence ID" value="KAF0724115.1"/>
    <property type="molecule type" value="Genomic_DNA"/>
</dbReference>
<organism evidence="2 3">
    <name type="scientific">Aphis craccivora</name>
    <name type="common">Cowpea aphid</name>
    <dbReference type="NCBI Taxonomy" id="307492"/>
    <lineage>
        <taxon>Eukaryota</taxon>
        <taxon>Metazoa</taxon>
        <taxon>Ecdysozoa</taxon>
        <taxon>Arthropoda</taxon>
        <taxon>Hexapoda</taxon>
        <taxon>Insecta</taxon>
        <taxon>Pterygota</taxon>
        <taxon>Neoptera</taxon>
        <taxon>Paraneoptera</taxon>
        <taxon>Hemiptera</taxon>
        <taxon>Sternorrhyncha</taxon>
        <taxon>Aphidomorpha</taxon>
        <taxon>Aphidoidea</taxon>
        <taxon>Aphididae</taxon>
        <taxon>Aphidini</taxon>
        <taxon>Aphis</taxon>
        <taxon>Aphis</taxon>
    </lineage>
</organism>
<accession>A0A6G0WA78</accession>
<reference evidence="2 3" key="1">
    <citation type="submission" date="2019-08" db="EMBL/GenBank/DDBJ databases">
        <title>Whole genome of Aphis craccivora.</title>
        <authorList>
            <person name="Voronova N.V."/>
            <person name="Shulinski R.S."/>
            <person name="Bandarenka Y.V."/>
            <person name="Zhorov D.G."/>
            <person name="Warner D."/>
        </authorList>
    </citation>
    <scope>NUCLEOTIDE SEQUENCE [LARGE SCALE GENOMIC DNA]</scope>
    <source>
        <strain evidence="2">180601</strain>
        <tissue evidence="2">Whole Body</tissue>
    </source>
</reference>
<name>A0A6G0WA78_APHCR</name>
<protein>
    <submittedName>
        <fullName evidence="2">CCHC-type domain-containing protein</fullName>
    </submittedName>
</protein>